<proteinExistence type="predicted"/>
<keyword evidence="2" id="KW-1185">Reference proteome</keyword>
<accession>A0A840RC44</accession>
<evidence type="ECO:0000313" key="2">
    <source>
        <dbReference type="Proteomes" id="UP000543030"/>
    </source>
</evidence>
<dbReference type="EMBL" id="JACHHN010000001">
    <property type="protein sequence ID" value="MBB5190006.1"/>
    <property type="molecule type" value="Genomic_DNA"/>
</dbReference>
<protein>
    <submittedName>
        <fullName evidence="1">Uncharacterized protein</fullName>
    </submittedName>
</protein>
<dbReference type="AlphaFoldDB" id="A0A840RC44"/>
<name>A0A840RC44_9NEIS</name>
<reference evidence="1 2" key="1">
    <citation type="submission" date="2020-08" db="EMBL/GenBank/DDBJ databases">
        <title>Genomic Encyclopedia of Type Strains, Phase IV (KMG-IV): sequencing the most valuable type-strain genomes for metagenomic binning, comparative biology and taxonomic classification.</title>
        <authorList>
            <person name="Goeker M."/>
        </authorList>
    </citation>
    <scope>NUCLEOTIDE SEQUENCE [LARGE SCALE GENOMIC DNA]</scope>
    <source>
        <strain evidence="1 2">DSM 18233</strain>
    </source>
</reference>
<dbReference type="RefSeq" id="WP_184097597.1">
    <property type="nucleotide sequence ID" value="NZ_JACHHN010000001.1"/>
</dbReference>
<gene>
    <name evidence="1" type="ORF">HNQ50_000716</name>
</gene>
<sequence>MSVDVVAALPWDQRVALDMALQTLERGPEDFDFHLDGPSWLSGAMGQMARLTVKRLADGKVGRYTFDDGDTGWAHRFATDFAI</sequence>
<dbReference type="Proteomes" id="UP000543030">
    <property type="component" value="Unassembled WGS sequence"/>
</dbReference>
<organism evidence="1 2">
    <name type="scientific">Silvimonas terrae</name>
    <dbReference type="NCBI Taxonomy" id="300266"/>
    <lineage>
        <taxon>Bacteria</taxon>
        <taxon>Pseudomonadati</taxon>
        <taxon>Pseudomonadota</taxon>
        <taxon>Betaproteobacteria</taxon>
        <taxon>Neisseriales</taxon>
        <taxon>Chitinibacteraceae</taxon>
        <taxon>Silvimonas</taxon>
    </lineage>
</organism>
<comment type="caution">
    <text evidence="1">The sequence shown here is derived from an EMBL/GenBank/DDBJ whole genome shotgun (WGS) entry which is preliminary data.</text>
</comment>
<evidence type="ECO:0000313" key="1">
    <source>
        <dbReference type="EMBL" id="MBB5190006.1"/>
    </source>
</evidence>